<reference evidence="1" key="2">
    <citation type="journal article" date="2015" name="Data Brief">
        <title>Shoot transcriptome of the giant reed, Arundo donax.</title>
        <authorList>
            <person name="Barrero R.A."/>
            <person name="Guerrero F.D."/>
            <person name="Moolhuijzen P."/>
            <person name="Goolsby J.A."/>
            <person name="Tidwell J."/>
            <person name="Bellgard S.E."/>
            <person name="Bellgard M.I."/>
        </authorList>
    </citation>
    <scope>NUCLEOTIDE SEQUENCE</scope>
    <source>
        <tissue evidence="1">Shoot tissue taken approximately 20 cm above the soil surface</tissue>
    </source>
</reference>
<proteinExistence type="predicted"/>
<accession>A0A0A9BTG9</accession>
<organism evidence="1">
    <name type="scientific">Arundo donax</name>
    <name type="common">Giant reed</name>
    <name type="synonym">Donax arundinaceus</name>
    <dbReference type="NCBI Taxonomy" id="35708"/>
    <lineage>
        <taxon>Eukaryota</taxon>
        <taxon>Viridiplantae</taxon>
        <taxon>Streptophyta</taxon>
        <taxon>Embryophyta</taxon>
        <taxon>Tracheophyta</taxon>
        <taxon>Spermatophyta</taxon>
        <taxon>Magnoliopsida</taxon>
        <taxon>Liliopsida</taxon>
        <taxon>Poales</taxon>
        <taxon>Poaceae</taxon>
        <taxon>PACMAD clade</taxon>
        <taxon>Arundinoideae</taxon>
        <taxon>Arundineae</taxon>
        <taxon>Arundo</taxon>
    </lineage>
</organism>
<sequence length="22" mass="2765">MHLAFQHLLLVERKNHGFFWKL</sequence>
<protein>
    <submittedName>
        <fullName evidence="1">Uncharacterized protein</fullName>
    </submittedName>
</protein>
<dbReference type="AlphaFoldDB" id="A0A0A9BTG9"/>
<name>A0A0A9BTG9_ARUDO</name>
<dbReference type="EMBL" id="GBRH01235343">
    <property type="protein sequence ID" value="JAD62552.1"/>
    <property type="molecule type" value="Transcribed_RNA"/>
</dbReference>
<evidence type="ECO:0000313" key="1">
    <source>
        <dbReference type="EMBL" id="JAD62552.1"/>
    </source>
</evidence>
<reference evidence="1" key="1">
    <citation type="submission" date="2014-09" db="EMBL/GenBank/DDBJ databases">
        <authorList>
            <person name="Magalhaes I.L.F."/>
            <person name="Oliveira U."/>
            <person name="Santos F.R."/>
            <person name="Vidigal T.H.D.A."/>
            <person name="Brescovit A.D."/>
            <person name="Santos A.J."/>
        </authorList>
    </citation>
    <scope>NUCLEOTIDE SEQUENCE</scope>
    <source>
        <tissue evidence="1">Shoot tissue taken approximately 20 cm above the soil surface</tissue>
    </source>
</reference>